<gene>
    <name evidence="1" type="ORF">NVV43_30755</name>
</gene>
<name>A0AAW5MZY8_9ESCH</name>
<organism evidence="1 2">
    <name type="scientific">Escherichia marmotae</name>
    <dbReference type="NCBI Taxonomy" id="1499973"/>
    <lineage>
        <taxon>Bacteria</taxon>
        <taxon>Pseudomonadati</taxon>
        <taxon>Pseudomonadota</taxon>
        <taxon>Gammaproteobacteria</taxon>
        <taxon>Enterobacterales</taxon>
        <taxon>Enterobacteriaceae</taxon>
        <taxon>Escherichia</taxon>
    </lineage>
</organism>
<protein>
    <submittedName>
        <fullName evidence="1">Uncharacterized protein</fullName>
    </submittedName>
</protein>
<feature type="non-terminal residue" evidence="1">
    <location>
        <position position="1"/>
    </location>
</feature>
<proteinExistence type="predicted"/>
<evidence type="ECO:0000313" key="2">
    <source>
        <dbReference type="Proteomes" id="UP001206878"/>
    </source>
</evidence>
<evidence type="ECO:0000313" key="1">
    <source>
        <dbReference type="EMBL" id="MCR6679773.1"/>
    </source>
</evidence>
<dbReference type="AlphaFoldDB" id="A0AAW5MZY8"/>
<sequence length="79" mass="8347">ATWSANAGGSAIWLVRPSFNVLVELLWYGTEAVVAEGATVRDDVWLLNPGVRWAFNFPSGLQIVPGAAYTVALNGNDGG</sequence>
<comment type="caution">
    <text evidence="1">The sequence shown here is derived from an EMBL/GenBank/DDBJ whole genome shotgun (WGS) entry which is preliminary data.</text>
</comment>
<accession>A0AAW5MZY8</accession>
<dbReference type="EMBL" id="JANPXH010001757">
    <property type="protein sequence ID" value="MCR6679773.1"/>
    <property type="molecule type" value="Genomic_DNA"/>
</dbReference>
<reference evidence="1" key="1">
    <citation type="submission" date="2022-07" db="EMBL/GenBank/DDBJ databases">
        <title>Diversity of ethanolamine utilization by human commensal Escherichia coli.</title>
        <authorList>
            <person name="Jubelin G."/>
        </authorList>
    </citation>
    <scope>NUCLEOTIDE SEQUENCE</scope>
    <source>
        <strain evidence="1">S1</strain>
    </source>
</reference>
<feature type="non-terminal residue" evidence="1">
    <location>
        <position position="79"/>
    </location>
</feature>
<dbReference type="Proteomes" id="UP001206878">
    <property type="component" value="Unassembled WGS sequence"/>
</dbReference>